<evidence type="ECO:0008006" key="3">
    <source>
        <dbReference type="Google" id="ProtNLM"/>
    </source>
</evidence>
<dbReference type="OrthoDB" id="10017160at2759"/>
<organism evidence="1 2">
    <name type="scientific">Eumeta variegata</name>
    <name type="common">Bagworm moth</name>
    <name type="synonym">Eumeta japonica</name>
    <dbReference type="NCBI Taxonomy" id="151549"/>
    <lineage>
        <taxon>Eukaryota</taxon>
        <taxon>Metazoa</taxon>
        <taxon>Ecdysozoa</taxon>
        <taxon>Arthropoda</taxon>
        <taxon>Hexapoda</taxon>
        <taxon>Insecta</taxon>
        <taxon>Pterygota</taxon>
        <taxon>Neoptera</taxon>
        <taxon>Endopterygota</taxon>
        <taxon>Lepidoptera</taxon>
        <taxon>Glossata</taxon>
        <taxon>Ditrysia</taxon>
        <taxon>Tineoidea</taxon>
        <taxon>Psychidae</taxon>
        <taxon>Oiketicinae</taxon>
        <taxon>Eumeta</taxon>
    </lineage>
</organism>
<accession>A0A4C1WYT1</accession>
<evidence type="ECO:0000313" key="1">
    <source>
        <dbReference type="EMBL" id="GBP56696.1"/>
    </source>
</evidence>
<keyword evidence="2" id="KW-1185">Reference proteome</keyword>
<dbReference type="Proteomes" id="UP000299102">
    <property type="component" value="Unassembled WGS sequence"/>
</dbReference>
<gene>
    <name evidence="1" type="ORF">EVAR_58143_1</name>
</gene>
<dbReference type="EMBL" id="BGZK01000699">
    <property type="protein sequence ID" value="GBP56696.1"/>
    <property type="molecule type" value="Genomic_DNA"/>
</dbReference>
<comment type="caution">
    <text evidence="1">The sequence shown here is derived from an EMBL/GenBank/DDBJ whole genome shotgun (WGS) entry which is preliminary data.</text>
</comment>
<name>A0A4C1WYT1_EUMVA</name>
<sequence>MSYHNPHLGAPGVTLLRCRLFGDNGRDDPNLHRASMGGLSLKHALVARSEIRRIWDGDESWIYFFDLQTKRQSAQGAFHFQELPTVKRGRSVGRKMVASFFGMTSHYATAVLKDENSHCRLEYKRRSVYCDRQTETETSLLRAGSAVSLCSARTDRSGPDAGVEEYVTDVPFAAYGFAFAHYWRIGPT</sequence>
<reference evidence="1 2" key="1">
    <citation type="journal article" date="2019" name="Commun. Biol.">
        <title>The bagworm genome reveals a unique fibroin gene that provides high tensile strength.</title>
        <authorList>
            <person name="Kono N."/>
            <person name="Nakamura H."/>
            <person name="Ohtoshi R."/>
            <person name="Tomita M."/>
            <person name="Numata K."/>
            <person name="Arakawa K."/>
        </authorList>
    </citation>
    <scope>NUCLEOTIDE SEQUENCE [LARGE SCALE GENOMIC DNA]</scope>
</reference>
<dbReference type="AlphaFoldDB" id="A0A4C1WYT1"/>
<proteinExistence type="predicted"/>
<evidence type="ECO:0000313" key="2">
    <source>
        <dbReference type="Proteomes" id="UP000299102"/>
    </source>
</evidence>
<protein>
    <recommendedName>
        <fullName evidence="3">Mariner Mos1 transposase</fullName>
    </recommendedName>
</protein>